<accession>A8M9C6</accession>
<evidence type="ECO:0000313" key="2">
    <source>
        <dbReference type="Proteomes" id="UP000001137"/>
    </source>
</evidence>
<dbReference type="EMBL" id="CP000852">
    <property type="protein sequence ID" value="ABW02345.1"/>
    <property type="molecule type" value="Genomic_DNA"/>
</dbReference>
<keyword evidence="2" id="KW-1185">Reference proteome</keyword>
<dbReference type="HOGENOM" id="CLU_2021388_0_0_2"/>
<proteinExistence type="predicted"/>
<dbReference type="STRING" id="397948.Cmaq_1521"/>
<gene>
    <name evidence="1" type="ordered locus">Cmaq_1521</name>
</gene>
<sequence length="122" mass="13784">MSQSSQDESQKVKTYTFENMIDLLATYVSNSEYGVLDAMVNAHDIEGSLKALYNAVRYAVTKGYITKPNELYGEVNAFTEAVRRYGKRIIYEIAIKALVKGYMRAYETTKAASEEQESVRQG</sequence>
<evidence type="ECO:0000313" key="1">
    <source>
        <dbReference type="EMBL" id="ABW02345.1"/>
    </source>
</evidence>
<dbReference type="KEGG" id="cma:Cmaq_1521"/>
<dbReference type="Proteomes" id="UP000001137">
    <property type="component" value="Chromosome"/>
</dbReference>
<dbReference type="AlphaFoldDB" id="A8M9C6"/>
<dbReference type="Gene3D" id="1.20.120.1610">
    <property type="match status" value="1"/>
</dbReference>
<protein>
    <submittedName>
        <fullName evidence="1">Uncharacterized protein</fullName>
    </submittedName>
</protein>
<organism evidence="1 2">
    <name type="scientific">Caldivirga maquilingensis (strain ATCC 700844 / DSM 13496 / JCM 10307 / IC-167)</name>
    <dbReference type="NCBI Taxonomy" id="397948"/>
    <lineage>
        <taxon>Archaea</taxon>
        <taxon>Thermoproteota</taxon>
        <taxon>Thermoprotei</taxon>
        <taxon>Thermoproteales</taxon>
        <taxon>Thermoproteaceae</taxon>
        <taxon>Caldivirga</taxon>
    </lineage>
</organism>
<name>A8M9C6_CALMQ</name>
<reference evidence="1 2" key="1">
    <citation type="submission" date="2007-10" db="EMBL/GenBank/DDBJ databases">
        <title>Complete sequence of Caldivirga maquilingensis IC-167.</title>
        <authorList>
            <consortium name="US DOE Joint Genome Institute"/>
            <person name="Copeland A."/>
            <person name="Lucas S."/>
            <person name="Lapidus A."/>
            <person name="Barry K."/>
            <person name="Glavina del Rio T."/>
            <person name="Dalin E."/>
            <person name="Tice H."/>
            <person name="Pitluck S."/>
            <person name="Saunders E."/>
            <person name="Brettin T."/>
            <person name="Bruce D."/>
            <person name="Detter J.C."/>
            <person name="Han C."/>
            <person name="Schmutz J."/>
            <person name="Larimer F."/>
            <person name="Land M."/>
            <person name="Hauser L."/>
            <person name="Kyrpides N."/>
            <person name="Ivanova N."/>
            <person name="Biddle J.F."/>
            <person name="Zhang Z."/>
            <person name="Fitz-Gibbon S.T."/>
            <person name="Lowe T.M."/>
            <person name="Saltikov C."/>
            <person name="House C.H."/>
            <person name="Richardson P."/>
        </authorList>
    </citation>
    <scope>NUCLEOTIDE SEQUENCE [LARGE SCALE GENOMIC DNA]</scope>
    <source>
        <strain evidence="2">ATCC 700844 / DSM 13496 / JCM 10307 / IC-167</strain>
    </source>
</reference>
<dbReference type="eggNOG" id="arCOG07423">
    <property type="taxonomic scope" value="Archaea"/>
</dbReference>